<sequence>MIEVIGEEGTSEYRAAINIAESIKSTFKGVERTPAAEELVKIVVSAKLSGYNVSDVDIVICAVFKENRFFKPTRFLRDSAGKRVMNKPIRATNLVAAVEVKDHDDSAVIINGDNILVKYHRGAKQGEKSAIDQNIKQLHAISGYMADLGINIFVHRSVYMTGVTRVRVAGAFGADFTGNDFFSSLAAASNVRNIGGVLTLSSGENWEIRKALTAPLLRKLSPTALDRRRMDLITTKTEEIERIIKGLGKQMICLRGYGGAGKTIMLLQAAWKVFRESGRRSIFLTYNHALAADIRRSLALIGVPSDIYRGGIVVSTVMSFIYKWLVALGVIDKSESEFLDNYEEHCNTAIEMLSEKVVTSNDISALTESDNDTFDFDLVFVDEGQDWPQAEAELLMALYSESRMCIADGVDQLLRGGRVNWTKHIASESVETIPLPSCLRMKRNLSIFVNNIADSIALPPLLKPNERAGGGRIIFLTASYTTKLSLHDELIKAAHEKGNAEVDFLFCVPASNVVKLGTKKESKLGMALSNNGFQIWDGVDDVYRKDFPRSKKQYRIVQYASVRGLEGWTVILELLDEFWLACYQARKNEGLSESEELAFEDIESIAAAHAWSQVFIALTRPIDTLVITLKDPESYFSKTMMEIGRMMPDSVEFD</sequence>
<dbReference type="EMBL" id="PIPX01000002">
    <property type="protein sequence ID" value="RUO53490.1"/>
    <property type="molecule type" value="Genomic_DNA"/>
</dbReference>
<accession>A0A432XXP3</accession>
<proteinExistence type="predicted"/>
<dbReference type="SUPFAM" id="SSF52540">
    <property type="entry name" value="P-loop containing nucleoside triphosphate hydrolases"/>
    <property type="match status" value="1"/>
</dbReference>
<dbReference type="RefSeq" id="WP_126773281.1">
    <property type="nucleotide sequence ID" value="NZ_PIPX01000002.1"/>
</dbReference>
<evidence type="ECO:0000313" key="2">
    <source>
        <dbReference type="Proteomes" id="UP000287649"/>
    </source>
</evidence>
<reference evidence="2" key="1">
    <citation type="journal article" date="2018" name="Front. Microbiol.">
        <title>Genome-Based Analysis Reveals the Taxonomy and Diversity of the Family Idiomarinaceae.</title>
        <authorList>
            <person name="Liu Y."/>
            <person name="Lai Q."/>
            <person name="Shao Z."/>
        </authorList>
    </citation>
    <scope>NUCLEOTIDE SEQUENCE [LARGE SCALE GENOMIC DNA]</scope>
    <source>
        <strain evidence="2">PO-M2</strain>
    </source>
</reference>
<comment type="caution">
    <text evidence="1">The sequence shown here is derived from an EMBL/GenBank/DDBJ whole genome shotgun (WGS) entry which is preliminary data.</text>
</comment>
<keyword evidence="2" id="KW-1185">Reference proteome</keyword>
<gene>
    <name evidence="1" type="ORF">CWI70_09915</name>
</gene>
<dbReference type="Proteomes" id="UP000287649">
    <property type="component" value="Unassembled WGS sequence"/>
</dbReference>
<evidence type="ECO:0000313" key="1">
    <source>
        <dbReference type="EMBL" id="RUO53490.1"/>
    </source>
</evidence>
<organism evidence="1 2">
    <name type="scientific">Pseudidiomarina homiensis</name>
    <dbReference type="NCBI Taxonomy" id="364198"/>
    <lineage>
        <taxon>Bacteria</taxon>
        <taxon>Pseudomonadati</taxon>
        <taxon>Pseudomonadota</taxon>
        <taxon>Gammaproteobacteria</taxon>
        <taxon>Alteromonadales</taxon>
        <taxon>Idiomarinaceae</taxon>
        <taxon>Pseudidiomarina</taxon>
    </lineage>
</organism>
<dbReference type="Gene3D" id="3.40.50.300">
    <property type="entry name" value="P-loop containing nucleotide triphosphate hydrolases"/>
    <property type="match status" value="1"/>
</dbReference>
<dbReference type="InterPro" id="IPR027417">
    <property type="entry name" value="P-loop_NTPase"/>
</dbReference>
<protein>
    <submittedName>
        <fullName evidence="1">Uncharacterized protein</fullName>
    </submittedName>
</protein>
<dbReference type="OrthoDB" id="7066673at2"/>
<name>A0A432XXP3_9GAMM</name>
<dbReference type="AlphaFoldDB" id="A0A432XXP3"/>